<sequence length="94" mass="10716">MGAMDSYSKMLNTLAASIGMASLLRRFEELKSSWDIVHDYIGMNIEIIVNQFLHRYSCALSRVEISNTISTYLPPDTELNDVLFLNEWLVRADG</sequence>
<name>A0A4S5BC30_BIFLI</name>
<gene>
    <name evidence="1" type="ORF">E6L38_04955</name>
</gene>
<dbReference type="AlphaFoldDB" id="A0A4S5BC30"/>
<proteinExistence type="predicted"/>
<organism evidence="1 2">
    <name type="scientific">Bifidobacterium longum subsp. infantis</name>
    <dbReference type="NCBI Taxonomy" id="1682"/>
    <lineage>
        <taxon>Bacteria</taxon>
        <taxon>Bacillati</taxon>
        <taxon>Actinomycetota</taxon>
        <taxon>Actinomycetes</taxon>
        <taxon>Bifidobacteriales</taxon>
        <taxon>Bifidobacteriaceae</taxon>
        <taxon>Bifidobacterium</taxon>
    </lineage>
</organism>
<dbReference type="Proteomes" id="UP000306697">
    <property type="component" value="Unassembled WGS sequence"/>
</dbReference>
<evidence type="ECO:0000313" key="2">
    <source>
        <dbReference type="Proteomes" id="UP000306697"/>
    </source>
</evidence>
<dbReference type="EMBL" id="SSWL01000006">
    <property type="protein sequence ID" value="THJ29734.1"/>
    <property type="molecule type" value="Genomic_DNA"/>
</dbReference>
<evidence type="ECO:0000313" key="1">
    <source>
        <dbReference type="EMBL" id="THJ29734.1"/>
    </source>
</evidence>
<accession>A0A4S5BC30</accession>
<comment type="caution">
    <text evidence="1">The sequence shown here is derived from an EMBL/GenBank/DDBJ whole genome shotgun (WGS) entry which is preliminary data.</text>
</comment>
<protein>
    <submittedName>
        <fullName evidence="1">Uncharacterized protein</fullName>
    </submittedName>
</protein>
<reference evidence="1 2" key="1">
    <citation type="submission" date="2019-04" db="EMBL/GenBank/DDBJ databases">
        <title>Genome Announcement To Ensure Probiotic Safety of Bifidobacterium longum subsp infantis UBBI-01.</title>
        <authorList>
            <person name="Sulthana A."/>
            <person name="Lakshmi S.G."/>
            <person name="Madempudi R.S."/>
        </authorList>
    </citation>
    <scope>NUCLEOTIDE SEQUENCE [LARGE SCALE GENOMIC DNA]</scope>
    <source>
        <strain evidence="1 2">UBBI-01</strain>
    </source>
</reference>